<reference evidence="2" key="1">
    <citation type="journal article" date="2022" name="bioRxiv">
        <title>Sequencing and chromosome-scale assembly of the giantPleurodeles waltlgenome.</title>
        <authorList>
            <person name="Brown T."/>
            <person name="Elewa A."/>
            <person name="Iarovenko S."/>
            <person name="Subramanian E."/>
            <person name="Araus A.J."/>
            <person name="Petzold A."/>
            <person name="Susuki M."/>
            <person name="Suzuki K.-i.T."/>
            <person name="Hayashi T."/>
            <person name="Toyoda A."/>
            <person name="Oliveira C."/>
            <person name="Osipova E."/>
            <person name="Leigh N.D."/>
            <person name="Simon A."/>
            <person name="Yun M.H."/>
        </authorList>
    </citation>
    <scope>NUCLEOTIDE SEQUENCE</scope>
    <source>
        <strain evidence="2">20211129_DDA</strain>
        <tissue evidence="2">Liver</tissue>
    </source>
</reference>
<organism evidence="2 3">
    <name type="scientific">Pleurodeles waltl</name>
    <name type="common">Iberian ribbed newt</name>
    <dbReference type="NCBI Taxonomy" id="8319"/>
    <lineage>
        <taxon>Eukaryota</taxon>
        <taxon>Metazoa</taxon>
        <taxon>Chordata</taxon>
        <taxon>Craniata</taxon>
        <taxon>Vertebrata</taxon>
        <taxon>Euteleostomi</taxon>
        <taxon>Amphibia</taxon>
        <taxon>Batrachia</taxon>
        <taxon>Caudata</taxon>
        <taxon>Salamandroidea</taxon>
        <taxon>Salamandridae</taxon>
        <taxon>Pleurodelinae</taxon>
        <taxon>Pleurodeles</taxon>
    </lineage>
</organism>
<name>A0AAV7SIQ6_PLEWA</name>
<proteinExistence type="predicted"/>
<evidence type="ECO:0000256" key="1">
    <source>
        <dbReference type="SAM" id="MobiDB-lite"/>
    </source>
</evidence>
<gene>
    <name evidence="2" type="ORF">NDU88_004413</name>
</gene>
<feature type="compositionally biased region" description="Polar residues" evidence="1">
    <location>
        <begin position="115"/>
        <end position="125"/>
    </location>
</feature>
<dbReference type="Proteomes" id="UP001066276">
    <property type="component" value="Chromosome 4_2"/>
</dbReference>
<comment type="caution">
    <text evidence="2">The sequence shown here is derived from an EMBL/GenBank/DDBJ whole genome shotgun (WGS) entry which is preliminary data.</text>
</comment>
<sequence length="161" mass="16680">MRPQCVTGCAQGASAPLAGVVSFFQSTQGLSGLNIGPQGPFRSQPGFSSSASPLAAAVSATLTMASRLLPRLHRVHLRSAHCSVYSRSRNPQPTRPSRLRGLQAHANLHRGPTAPGTSPLQSTPATAAHRSLEALASAPRGPSGVSQASPPAPHRSWPQSE</sequence>
<feature type="region of interest" description="Disordered" evidence="1">
    <location>
        <begin position="83"/>
        <end position="161"/>
    </location>
</feature>
<evidence type="ECO:0000313" key="2">
    <source>
        <dbReference type="EMBL" id="KAJ1163966.1"/>
    </source>
</evidence>
<accession>A0AAV7SIQ6</accession>
<protein>
    <submittedName>
        <fullName evidence="2">Uncharacterized protein</fullName>
    </submittedName>
</protein>
<evidence type="ECO:0000313" key="3">
    <source>
        <dbReference type="Proteomes" id="UP001066276"/>
    </source>
</evidence>
<keyword evidence="3" id="KW-1185">Reference proteome</keyword>
<dbReference type="EMBL" id="JANPWB010000008">
    <property type="protein sequence ID" value="KAJ1163966.1"/>
    <property type="molecule type" value="Genomic_DNA"/>
</dbReference>
<dbReference type="AlphaFoldDB" id="A0AAV7SIQ6"/>